<sequence>MRRYLDRNRHMLQRQMSGELLRPRSNDDDLPLTQRHLVCLWYLPIDVPRQAGEGRRKPALW</sequence>
<dbReference type="InParanoid" id="A0A067R1L2"/>
<evidence type="ECO:0000313" key="2">
    <source>
        <dbReference type="Proteomes" id="UP000027135"/>
    </source>
</evidence>
<keyword evidence="2" id="KW-1185">Reference proteome</keyword>
<dbReference type="EMBL" id="KK852772">
    <property type="protein sequence ID" value="KDR16836.1"/>
    <property type="molecule type" value="Genomic_DNA"/>
</dbReference>
<name>A0A067R1L2_ZOONE</name>
<proteinExistence type="predicted"/>
<organism evidence="1 2">
    <name type="scientific">Zootermopsis nevadensis</name>
    <name type="common">Dampwood termite</name>
    <dbReference type="NCBI Taxonomy" id="136037"/>
    <lineage>
        <taxon>Eukaryota</taxon>
        <taxon>Metazoa</taxon>
        <taxon>Ecdysozoa</taxon>
        <taxon>Arthropoda</taxon>
        <taxon>Hexapoda</taxon>
        <taxon>Insecta</taxon>
        <taxon>Pterygota</taxon>
        <taxon>Neoptera</taxon>
        <taxon>Polyneoptera</taxon>
        <taxon>Dictyoptera</taxon>
        <taxon>Blattodea</taxon>
        <taxon>Blattoidea</taxon>
        <taxon>Termitoidae</taxon>
        <taxon>Termopsidae</taxon>
        <taxon>Zootermopsis</taxon>
    </lineage>
</organism>
<dbReference type="Proteomes" id="UP000027135">
    <property type="component" value="Unassembled WGS sequence"/>
</dbReference>
<protein>
    <submittedName>
        <fullName evidence="1">Uncharacterized protein</fullName>
    </submittedName>
</protein>
<dbReference type="AlphaFoldDB" id="A0A067R1L2"/>
<evidence type="ECO:0000313" key="1">
    <source>
        <dbReference type="EMBL" id="KDR16836.1"/>
    </source>
</evidence>
<reference evidence="1 2" key="1">
    <citation type="journal article" date="2014" name="Nat. Commun.">
        <title>Molecular traces of alternative social organization in a termite genome.</title>
        <authorList>
            <person name="Terrapon N."/>
            <person name="Li C."/>
            <person name="Robertson H.M."/>
            <person name="Ji L."/>
            <person name="Meng X."/>
            <person name="Booth W."/>
            <person name="Chen Z."/>
            <person name="Childers C.P."/>
            <person name="Glastad K.M."/>
            <person name="Gokhale K."/>
            <person name="Gowin J."/>
            <person name="Gronenberg W."/>
            <person name="Hermansen R.A."/>
            <person name="Hu H."/>
            <person name="Hunt B.G."/>
            <person name="Huylmans A.K."/>
            <person name="Khalil S.M."/>
            <person name="Mitchell R.D."/>
            <person name="Munoz-Torres M.C."/>
            <person name="Mustard J.A."/>
            <person name="Pan H."/>
            <person name="Reese J.T."/>
            <person name="Scharf M.E."/>
            <person name="Sun F."/>
            <person name="Vogel H."/>
            <person name="Xiao J."/>
            <person name="Yang W."/>
            <person name="Yang Z."/>
            <person name="Yang Z."/>
            <person name="Zhou J."/>
            <person name="Zhu J."/>
            <person name="Brent C.S."/>
            <person name="Elsik C.G."/>
            <person name="Goodisman M.A."/>
            <person name="Liberles D.A."/>
            <person name="Roe R.M."/>
            <person name="Vargo E.L."/>
            <person name="Vilcinskas A."/>
            <person name="Wang J."/>
            <person name="Bornberg-Bauer E."/>
            <person name="Korb J."/>
            <person name="Zhang G."/>
            <person name="Liebig J."/>
        </authorList>
    </citation>
    <scope>NUCLEOTIDE SEQUENCE [LARGE SCALE GENOMIC DNA]</scope>
    <source>
        <tissue evidence="1">Whole organism</tissue>
    </source>
</reference>
<accession>A0A067R1L2</accession>
<gene>
    <name evidence="1" type="ORF">L798_09358</name>
</gene>